<feature type="chain" id="PRO_5046478519" evidence="1">
    <location>
        <begin position="21"/>
        <end position="259"/>
    </location>
</feature>
<feature type="signal peptide" evidence="1">
    <location>
        <begin position="1"/>
        <end position="20"/>
    </location>
</feature>
<dbReference type="RefSeq" id="WP_418158383.1">
    <property type="nucleotide sequence ID" value="NZ_JBBLZC010000004.1"/>
</dbReference>
<dbReference type="Proteomes" id="UP001375743">
    <property type="component" value="Unassembled WGS sequence"/>
</dbReference>
<evidence type="ECO:0000313" key="3">
    <source>
        <dbReference type="Proteomes" id="UP001375743"/>
    </source>
</evidence>
<dbReference type="PROSITE" id="PS51318">
    <property type="entry name" value="TAT"/>
    <property type="match status" value="1"/>
</dbReference>
<organism evidence="2 3">
    <name type="scientific">Benzoatithermus flavus</name>
    <dbReference type="NCBI Taxonomy" id="3108223"/>
    <lineage>
        <taxon>Bacteria</taxon>
        <taxon>Pseudomonadati</taxon>
        <taxon>Pseudomonadota</taxon>
        <taxon>Alphaproteobacteria</taxon>
        <taxon>Geminicoccales</taxon>
        <taxon>Geminicoccaceae</taxon>
        <taxon>Benzoatithermus</taxon>
    </lineage>
</organism>
<sequence length="259" mass="29742">MNRRLLLSGAAIAAATPILAGSNPFDVAFAAAASGEHPNSSNDHSQGLLLKNVKGSVDFRGDDRKDHYHYEDDYYFKGEILVSKFRYGKQLYVEGKITGSIYKSGRRGAIATFKKEPFRTYCTLTSRDDWGQWRSGDDWWHRRDDHACRDLVLDIGKIRLDVRYYGRKVTVDIDPNAVKLDDIRTKGKCSVADLKMLLCELADLLDSDDDDNDHGHDDRKDERHDDRRPRRRDVRAVIRDINDLLAHCLFVVDARHYRS</sequence>
<evidence type="ECO:0000313" key="2">
    <source>
        <dbReference type="EMBL" id="MEK0082529.1"/>
    </source>
</evidence>
<protein>
    <submittedName>
        <fullName evidence="2">Uncharacterized protein</fullName>
    </submittedName>
</protein>
<evidence type="ECO:0000256" key="1">
    <source>
        <dbReference type="SAM" id="SignalP"/>
    </source>
</evidence>
<name>A0ABU8XQ81_9PROT</name>
<reference evidence="2 3" key="1">
    <citation type="submission" date="2024-01" db="EMBL/GenBank/DDBJ databases">
        <title>Multi-omics insights into the function and evolution of sodium benzoate biodegradation pathways in Benzoatithermus flavus gen. nov., sp. nov. from hot spring.</title>
        <authorList>
            <person name="Hu C.-J."/>
            <person name="Li W.-J."/>
        </authorList>
    </citation>
    <scope>NUCLEOTIDE SEQUENCE [LARGE SCALE GENOMIC DNA]</scope>
    <source>
        <strain evidence="2 3">SYSU G07066</strain>
    </source>
</reference>
<keyword evidence="1" id="KW-0732">Signal</keyword>
<proteinExistence type="predicted"/>
<dbReference type="EMBL" id="JBBLZC010000004">
    <property type="protein sequence ID" value="MEK0082529.1"/>
    <property type="molecule type" value="Genomic_DNA"/>
</dbReference>
<accession>A0ABU8XQ81</accession>
<dbReference type="InterPro" id="IPR006311">
    <property type="entry name" value="TAT_signal"/>
</dbReference>
<gene>
    <name evidence="2" type="ORF">U1T56_05165</name>
</gene>
<keyword evidence="3" id="KW-1185">Reference proteome</keyword>
<comment type="caution">
    <text evidence="2">The sequence shown here is derived from an EMBL/GenBank/DDBJ whole genome shotgun (WGS) entry which is preliminary data.</text>
</comment>